<name>A0ACA9PFA4_9GLOM</name>
<dbReference type="EMBL" id="CAJVPM010041555">
    <property type="protein sequence ID" value="CAG8706601.1"/>
    <property type="molecule type" value="Genomic_DNA"/>
</dbReference>
<dbReference type="Proteomes" id="UP000789860">
    <property type="component" value="Unassembled WGS sequence"/>
</dbReference>
<evidence type="ECO:0000313" key="1">
    <source>
        <dbReference type="EMBL" id="CAG8706601.1"/>
    </source>
</evidence>
<comment type="caution">
    <text evidence="1">The sequence shown here is derived from an EMBL/GenBank/DDBJ whole genome shotgun (WGS) entry which is preliminary data.</text>
</comment>
<protein>
    <submittedName>
        <fullName evidence="1">2786_t:CDS:1</fullName>
    </submittedName>
</protein>
<feature type="non-terminal residue" evidence="1">
    <location>
        <position position="113"/>
    </location>
</feature>
<organism evidence="1 2">
    <name type="scientific">Scutellospora calospora</name>
    <dbReference type="NCBI Taxonomy" id="85575"/>
    <lineage>
        <taxon>Eukaryota</taxon>
        <taxon>Fungi</taxon>
        <taxon>Fungi incertae sedis</taxon>
        <taxon>Mucoromycota</taxon>
        <taxon>Glomeromycotina</taxon>
        <taxon>Glomeromycetes</taxon>
        <taxon>Diversisporales</taxon>
        <taxon>Gigasporaceae</taxon>
        <taxon>Scutellospora</taxon>
    </lineage>
</organism>
<keyword evidence="2" id="KW-1185">Reference proteome</keyword>
<evidence type="ECO:0000313" key="2">
    <source>
        <dbReference type="Proteomes" id="UP000789860"/>
    </source>
</evidence>
<proteinExistence type="predicted"/>
<sequence length="113" mass="13589">MDARNIYFNKDARIKKCKYILVKLKDLRISLKHNLDNVGGFAAITRQRSKILSKRMFESCRFNPNDWSQQEYIIWVKLLEAVEQFYAFALIYQNHKTELVEFLRRLGREDKAE</sequence>
<gene>
    <name evidence="1" type="ORF">SCALOS_LOCUS10706</name>
</gene>
<accession>A0ACA9PFA4</accession>
<reference evidence="1" key="1">
    <citation type="submission" date="2021-06" db="EMBL/GenBank/DDBJ databases">
        <authorList>
            <person name="Kallberg Y."/>
            <person name="Tangrot J."/>
            <person name="Rosling A."/>
        </authorList>
    </citation>
    <scope>NUCLEOTIDE SEQUENCE</scope>
    <source>
        <strain evidence="1">AU212A</strain>
    </source>
</reference>